<name>A0A420ZCC2_UNCK3</name>
<protein>
    <submittedName>
        <fullName evidence="2">Glycosyl transferase family 1</fullName>
    </submittedName>
</protein>
<proteinExistence type="predicted"/>
<dbReference type="Proteomes" id="UP000281261">
    <property type="component" value="Unassembled WGS sequence"/>
</dbReference>
<dbReference type="PANTHER" id="PTHR46401">
    <property type="entry name" value="GLYCOSYLTRANSFERASE WBBK-RELATED"/>
    <property type="match status" value="1"/>
</dbReference>
<evidence type="ECO:0000313" key="3">
    <source>
        <dbReference type="Proteomes" id="UP000281261"/>
    </source>
</evidence>
<evidence type="ECO:0000256" key="1">
    <source>
        <dbReference type="ARBA" id="ARBA00022679"/>
    </source>
</evidence>
<dbReference type="AlphaFoldDB" id="A0A420ZCC2"/>
<reference evidence="2 3" key="1">
    <citation type="submission" date="2018-06" db="EMBL/GenBank/DDBJ databases">
        <title>Extensive metabolic versatility and redundancy in microbially diverse, dynamic hydrothermal sediments.</title>
        <authorList>
            <person name="Dombrowski N."/>
            <person name="Teske A."/>
            <person name="Baker B.J."/>
        </authorList>
    </citation>
    <scope>NUCLEOTIDE SEQUENCE [LARGE SCALE GENOMIC DNA]</scope>
    <source>
        <strain evidence="2">B79_G16</strain>
    </source>
</reference>
<dbReference type="Pfam" id="PF13692">
    <property type="entry name" value="Glyco_trans_1_4"/>
    <property type="match status" value="1"/>
</dbReference>
<evidence type="ECO:0000313" key="2">
    <source>
        <dbReference type="EMBL" id="RLC36967.1"/>
    </source>
</evidence>
<dbReference type="GO" id="GO:0016757">
    <property type="term" value="F:glycosyltransferase activity"/>
    <property type="evidence" value="ECO:0007669"/>
    <property type="project" value="TreeGrafter"/>
</dbReference>
<keyword evidence="1 2" id="KW-0808">Transferase</keyword>
<comment type="caution">
    <text evidence="2">The sequence shown here is derived from an EMBL/GenBank/DDBJ whole genome shotgun (WGS) entry which is preliminary data.</text>
</comment>
<dbReference type="PANTHER" id="PTHR46401:SF2">
    <property type="entry name" value="GLYCOSYLTRANSFERASE WBBK-RELATED"/>
    <property type="match status" value="1"/>
</dbReference>
<dbReference type="Gene3D" id="3.40.50.2000">
    <property type="entry name" value="Glycogen Phosphorylase B"/>
    <property type="match status" value="2"/>
</dbReference>
<sequence length="343" mass="39102">MARICIVYRERSPWVAKDAEILREKYDVEEVHFTNIKDIRRIRKLYEGVRCSDLTFMWFANDHSFITCQLAKLMRKPVIIALGGGDVTAIKSLNYGNLLRYPWKFYVARSLECADLVLAPSFFTRREVFMRLRKLNPNKILVLYHGFNPEKYAPHSSKENIILTIGFINKITIFRKGLIYFVRAAKLLPNVRFVVIGKPLDDAIKVLNSIAPPNVEFTGYLSEKDLIKFLQRAKVYVQASLHEGFGCAVAEAMLAENVPVVTRMSALPEVVGSTGIYVPYGDARALAKAIEKALSRPELGRKARIRATRLFNISRRKTILLKVINLLLERRDYGINIPPVSLG</sequence>
<organism evidence="2 3">
    <name type="scientific">candidate division Kazan bacterium</name>
    <dbReference type="NCBI Taxonomy" id="2202143"/>
    <lineage>
        <taxon>Bacteria</taxon>
        <taxon>Bacteria division Kazan-3B-28</taxon>
    </lineage>
</organism>
<gene>
    <name evidence="2" type="ORF">DRH29_03395</name>
</gene>
<accession>A0A420ZCC2</accession>
<dbReference type="EMBL" id="QMNG01000018">
    <property type="protein sequence ID" value="RLC36967.1"/>
    <property type="molecule type" value="Genomic_DNA"/>
</dbReference>
<dbReference type="SUPFAM" id="SSF53756">
    <property type="entry name" value="UDP-Glycosyltransferase/glycogen phosphorylase"/>
    <property type="match status" value="1"/>
</dbReference>